<evidence type="ECO:0000256" key="1">
    <source>
        <dbReference type="SAM" id="MobiDB-lite"/>
    </source>
</evidence>
<organism evidence="2 3">
    <name type="scientific">Edhazardia aedis (strain USNM 41457)</name>
    <name type="common">Microsporidian parasite</name>
    <dbReference type="NCBI Taxonomy" id="1003232"/>
    <lineage>
        <taxon>Eukaryota</taxon>
        <taxon>Fungi</taxon>
        <taxon>Fungi incertae sedis</taxon>
        <taxon>Microsporidia</taxon>
        <taxon>Edhazardia</taxon>
    </lineage>
</organism>
<dbReference type="Proteomes" id="UP000003163">
    <property type="component" value="Unassembled WGS sequence"/>
</dbReference>
<accession>J9D1Z7</accession>
<dbReference type="AlphaFoldDB" id="J9D1Z7"/>
<feature type="compositionally biased region" description="Polar residues" evidence="1">
    <location>
        <begin position="216"/>
        <end position="225"/>
    </location>
</feature>
<dbReference type="VEuPathDB" id="MicrosporidiaDB:EDEG_03857"/>
<feature type="compositionally biased region" description="Low complexity" evidence="1">
    <location>
        <begin position="226"/>
        <end position="236"/>
    </location>
</feature>
<feature type="region of interest" description="Disordered" evidence="1">
    <location>
        <begin position="368"/>
        <end position="398"/>
    </location>
</feature>
<feature type="compositionally biased region" description="Basic residues" evidence="1">
    <location>
        <begin position="240"/>
        <end position="250"/>
    </location>
</feature>
<proteinExistence type="predicted"/>
<feature type="region of interest" description="Disordered" evidence="1">
    <location>
        <begin position="162"/>
        <end position="284"/>
    </location>
</feature>
<reference evidence="2 3" key="1">
    <citation type="submission" date="2011-08" db="EMBL/GenBank/DDBJ databases">
        <authorList>
            <person name="Liu Z.J."/>
            <person name="Shi F.L."/>
            <person name="Lu J.Q."/>
            <person name="Li M."/>
            <person name="Wang Z.L."/>
        </authorList>
    </citation>
    <scope>NUCLEOTIDE SEQUENCE [LARGE SCALE GENOMIC DNA]</scope>
    <source>
        <strain evidence="2 3">USNM 41457</strain>
    </source>
</reference>
<name>J9D1Z7_EDHAE</name>
<keyword evidence="3" id="KW-1185">Reference proteome</keyword>
<feature type="compositionally biased region" description="Basic and acidic residues" evidence="1">
    <location>
        <begin position="184"/>
        <end position="195"/>
    </location>
</feature>
<feature type="compositionally biased region" description="Polar residues" evidence="1">
    <location>
        <begin position="255"/>
        <end position="282"/>
    </location>
</feature>
<dbReference type="EMBL" id="AFBI03000135">
    <property type="protein sequence ID" value="EJW01599.1"/>
    <property type="molecule type" value="Genomic_DNA"/>
</dbReference>
<dbReference type="OrthoDB" id="2195775at2759"/>
<sequence length="465" mass="51894">MRGSLTICLQLLLIKSKSKLDLSKVSDQFIAKPIQIFFTHFSHVHVAVNINDKGKSPFVGVSKYLNAEKTGYNNKSRITRNGEKYEIKVGDDMLCAHKGSLVMCDDTENTLWEITKGDFGYTIGIHGKCITKNDDDELTLSNCLNNEDQLFDFKRFSMENKCVPPKENGKGDGSNDNKNNGDGSKAKDSSSDKSGNDNVKSGNDKENDNTPKNKDNLTTPAQTDANNVGNDNNNNVKKIQPTRKPNKARPRGTPGINNDNNGHSNLQDHANNSGPSNQQNLPMNGKFPFNVFNGFGPIPYNPNTSQKCRCNLMMMPIFMAPSFIDPACMQECGLTGQNAKDQLPYYSSQQGMMPLDSYYTQLMNLNNSTTVSDKNPAKSDPNGPQNQPKLPDNGQAPKRLKFTPQERYDKFNQIAPEYANQYGYVTNDSTRTDIVPDEVRRVDNEEMTDLRHTVDEMLDNATKKQ</sequence>
<protein>
    <submittedName>
        <fullName evidence="2">Uncharacterized protein</fullName>
    </submittedName>
</protein>
<feature type="compositionally biased region" description="Basic and acidic residues" evidence="1">
    <location>
        <begin position="202"/>
        <end position="215"/>
    </location>
</feature>
<evidence type="ECO:0000313" key="2">
    <source>
        <dbReference type="EMBL" id="EJW01599.1"/>
    </source>
</evidence>
<dbReference type="HOGENOM" id="CLU_587963_0_0_1"/>
<dbReference type="InParanoid" id="J9D1Z7"/>
<reference evidence="3" key="2">
    <citation type="submission" date="2015-07" db="EMBL/GenBank/DDBJ databases">
        <title>Contrasting host-pathogen interactions and genome evolution in two generalist and specialist microsporidian pathogens of mosquitoes.</title>
        <authorList>
            <consortium name="The Broad Institute Genomics Platform"/>
            <consortium name="The Broad Institute Genome Sequencing Center for Infectious Disease"/>
            <person name="Cuomo C.A."/>
            <person name="Sanscrainte N.D."/>
            <person name="Goldberg J.M."/>
            <person name="Heiman D."/>
            <person name="Young S."/>
            <person name="Zeng Q."/>
            <person name="Becnel J.J."/>
            <person name="Birren B.W."/>
        </authorList>
    </citation>
    <scope>NUCLEOTIDE SEQUENCE [LARGE SCALE GENOMIC DNA]</scope>
    <source>
        <strain evidence="3">USNM 41457</strain>
    </source>
</reference>
<evidence type="ECO:0000313" key="3">
    <source>
        <dbReference type="Proteomes" id="UP000003163"/>
    </source>
</evidence>
<comment type="caution">
    <text evidence="2">The sequence shown here is derived from an EMBL/GenBank/DDBJ whole genome shotgun (WGS) entry which is preliminary data.</text>
</comment>
<gene>
    <name evidence="2" type="ORF">EDEG_03857</name>
</gene>